<dbReference type="InterPro" id="IPR010342">
    <property type="entry name" value="DUF938"/>
</dbReference>
<protein>
    <recommendedName>
        <fullName evidence="2">SAM-dependent methyltransferase</fullName>
    </recommendedName>
</protein>
<reference evidence="1" key="1">
    <citation type="submission" date="2018-05" db="EMBL/GenBank/DDBJ databases">
        <authorList>
            <person name="Lanie J.A."/>
            <person name="Ng W.-L."/>
            <person name="Kazmierczak K.M."/>
            <person name="Andrzejewski T.M."/>
            <person name="Davidsen T.M."/>
            <person name="Wayne K.J."/>
            <person name="Tettelin H."/>
            <person name="Glass J.I."/>
            <person name="Rusch D."/>
            <person name="Podicherti R."/>
            <person name="Tsui H.-C.T."/>
            <person name="Winkler M.E."/>
        </authorList>
    </citation>
    <scope>NUCLEOTIDE SEQUENCE</scope>
</reference>
<dbReference type="EMBL" id="UINC01065278">
    <property type="protein sequence ID" value="SVB94765.1"/>
    <property type="molecule type" value="Genomic_DNA"/>
</dbReference>
<dbReference type="InterPro" id="IPR029063">
    <property type="entry name" value="SAM-dependent_MTases_sf"/>
</dbReference>
<sequence>MRDELLHSPATERNKKPILEVLRHTLPSTGLVLEIASGTGQHVGHFARELPNLVWQPTDPDEASRATIVARLRAANLDNVKEPVALDVLSTHWPVNLSDAILCINMIHISPWAATEALFLKAKHVLSSAGVLYLYGPYRQSGRHTEASNESFDTSLRSHNSEWGIRNLEDVTRIAELQGFVLETTMDMPANNLSVIFRNAL</sequence>
<organism evidence="1">
    <name type="scientific">marine metagenome</name>
    <dbReference type="NCBI Taxonomy" id="408172"/>
    <lineage>
        <taxon>unclassified sequences</taxon>
        <taxon>metagenomes</taxon>
        <taxon>ecological metagenomes</taxon>
    </lineage>
</organism>
<dbReference type="PANTHER" id="PTHR20974:SF0">
    <property type="entry name" value="UPF0585 PROTEIN CG18661"/>
    <property type="match status" value="1"/>
</dbReference>
<accession>A0A382I5T9</accession>
<proteinExistence type="predicted"/>
<dbReference type="Gene3D" id="3.40.50.150">
    <property type="entry name" value="Vaccinia Virus protein VP39"/>
    <property type="match status" value="1"/>
</dbReference>
<gene>
    <name evidence="1" type="ORF">METZ01_LOCUS247619</name>
</gene>
<name>A0A382I5T9_9ZZZZ</name>
<dbReference type="Pfam" id="PF06080">
    <property type="entry name" value="DUF938"/>
    <property type="match status" value="1"/>
</dbReference>
<evidence type="ECO:0000313" key="1">
    <source>
        <dbReference type="EMBL" id="SVB94765.1"/>
    </source>
</evidence>
<dbReference type="AlphaFoldDB" id="A0A382I5T9"/>
<dbReference type="PANTHER" id="PTHR20974">
    <property type="entry name" value="UPF0585 PROTEIN CG18661"/>
    <property type="match status" value="1"/>
</dbReference>
<dbReference type="SUPFAM" id="SSF53335">
    <property type="entry name" value="S-adenosyl-L-methionine-dependent methyltransferases"/>
    <property type="match status" value="1"/>
</dbReference>
<evidence type="ECO:0008006" key="2">
    <source>
        <dbReference type="Google" id="ProtNLM"/>
    </source>
</evidence>